<dbReference type="NCBIfam" id="TIGR04057">
    <property type="entry name" value="SusC_RagA_signa"/>
    <property type="match status" value="1"/>
</dbReference>
<evidence type="ECO:0000256" key="2">
    <source>
        <dbReference type="ARBA" id="ARBA00022448"/>
    </source>
</evidence>
<keyword evidence="7 8" id="KW-0998">Cell outer membrane</keyword>
<dbReference type="PROSITE" id="PS52016">
    <property type="entry name" value="TONB_DEPENDENT_REC_3"/>
    <property type="match status" value="1"/>
</dbReference>
<evidence type="ECO:0000256" key="4">
    <source>
        <dbReference type="ARBA" id="ARBA00022692"/>
    </source>
</evidence>
<dbReference type="InterPro" id="IPR023997">
    <property type="entry name" value="TonB-dep_OMP_SusC/RagA_CS"/>
</dbReference>
<dbReference type="Pfam" id="PF07715">
    <property type="entry name" value="Plug"/>
    <property type="match status" value="1"/>
</dbReference>
<reference evidence="13" key="1">
    <citation type="journal article" date="2019" name="Int. J. Syst. Evol. Microbiol.">
        <title>The Global Catalogue of Microorganisms (GCM) 10K type strain sequencing project: providing services to taxonomists for standard genome sequencing and annotation.</title>
        <authorList>
            <consortium name="The Broad Institute Genomics Platform"/>
            <consortium name="The Broad Institute Genome Sequencing Center for Infectious Disease"/>
            <person name="Wu L."/>
            <person name="Ma J."/>
        </authorList>
    </citation>
    <scope>NUCLEOTIDE SEQUENCE [LARGE SCALE GENOMIC DNA]</scope>
    <source>
        <strain evidence="13">JCM 17633</strain>
    </source>
</reference>
<evidence type="ECO:0000313" key="13">
    <source>
        <dbReference type="Proteomes" id="UP001501682"/>
    </source>
</evidence>
<keyword evidence="4 8" id="KW-0812">Transmembrane</keyword>
<evidence type="ECO:0000256" key="3">
    <source>
        <dbReference type="ARBA" id="ARBA00022452"/>
    </source>
</evidence>
<dbReference type="EMBL" id="BAABCB010000019">
    <property type="protein sequence ID" value="GAA4244173.1"/>
    <property type="molecule type" value="Genomic_DNA"/>
</dbReference>
<dbReference type="Gene3D" id="2.40.170.20">
    <property type="entry name" value="TonB-dependent receptor, beta-barrel domain"/>
    <property type="match status" value="1"/>
</dbReference>
<comment type="caution">
    <text evidence="12">The sequence shown here is derived from an EMBL/GenBank/DDBJ whole genome shotgun (WGS) entry which is preliminary data.</text>
</comment>
<dbReference type="Proteomes" id="UP001501682">
    <property type="component" value="Unassembled WGS sequence"/>
</dbReference>
<keyword evidence="2 8" id="KW-0813">Transport</keyword>
<name>A0ABP8CWD3_9FLAO</name>
<keyword evidence="5 9" id="KW-0798">TonB box</keyword>
<evidence type="ECO:0000256" key="6">
    <source>
        <dbReference type="ARBA" id="ARBA00023136"/>
    </source>
</evidence>
<dbReference type="InterPro" id="IPR036942">
    <property type="entry name" value="Beta-barrel_TonB_sf"/>
</dbReference>
<evidence type="ECO:0000256" key="8">
    <source>
        <dbReference type="PROSITE-ProRule" id="PRU01360"/>
    </source>
</evidence>
<dbReference type="InterPro" id="IPR023996">
    <property type="entry name" value="TonB-dep_OMP_SusC/RagA"/>
</dbReference>
<gene>
    <name evidence="12" type="ORF">GCM10022292_21670</name>
</gene>
<comment type="similarity">
    <text evidence="8 9">Belongs to the TonB-dependent receptor family.</text>
</comment>
<evidence type="ECO:0000256" key="5">
    <source>
        <dbReference type="ARBA" id="ARBA00023077"/>
    </source>
</evidence>
<protein>
    <submittedName>
        <fullName evidence="12">TonB-dependent receptor</fullName>
    </submittedName>
</protein>
<evidence type="ECO:0000259" key="11">
    <source>
        <dbReference type="Pfam" id="PF07715"/>
    </source>
</evidence>
<dbReference type="Gene3D" id="2.170.130.10">
    <property type="entry name" value="TonB-dependent receptor, plug domain"/>
    <property type="match status" value="1"/>
</dbReference>
<dbReference type="Gene3D" id="2.60.40.1120">
    <property type="entry name" value="Carboxypeptidase-like, regulatory domain"/>
    <property type="match status" value="1"/>
</dbReference>
<evidence type="ECO:0000259" key="10">
    <source>
        <dbReference type="Pfam" id="PF00593"/>
    </source>
</evidence>
<dbReference type="SUPFAM" id="SSF56935">
    <property type="entry name" value="Porins"/>
    <property type="match status" value="1"/>
</dbReference>
<accession>A0ABP8CWD3</accession>
<dbReference type="NCBIfam" id="TIGR04056">
    <property type="entry name" value="OMP_RagA_SusC"/>
    <property type="match status" value="1"/>
</dbReference>
<dbReference type="PANTHER" id="PTHR30069">
    <property type="entry name" value="TONB-DEPENDENT OUTER MEMBRANE RECEPTOR"/>
    <property type="match status" value="1"/>
</dbReference>
<keyword evidence="3 8" id="KW-1134">Transmembrane beta strand</keyword>
<sequence>MQFSFAQEKTVTGTVTTASDGLPLPGASVIVKGTSRGQQTDFDGKFTIKVNQGDVLVISYVGMTPGEIRIGAGSTYDVSLEDASTLDEVVVTGYKGATNSAKISSSLSTVDAESIEQVPITSVDQMLQGQAAGVNVSTGSGQPGQSATIIIRGRNSLNGDTEPLFIIDGVPVDQDNFRSINQNDIATMSVLKDAAATAIYGNRGAGGVILITTKTGKKGSGVQVKYRSLYGISELPSPKFSVMNTTQYLTYQRDLLPGTQLGDGLSDEQIAAMARQADTNWSDILLRQGKTESHEVTVTTGGENATSFTSLQYFKQEGTTLGSDLQRFSFRNNFNANSADNKLNFSTSLTANYSVSSFVVDALRDSNTGGDLDNPFLVPYGALPYLSPYNPDGSINIWGTGPAANGGSDAYLADGSINYAGVDGFRNTPFIAMNTAALGTDEESEIKVVGRIAADYNFAKNLTVGTSFGLDYTNRARLFINPPGSIRSFRTPSDASLEKGTQFESFYRDANFITNAFVRYDNNITEKLNLNAAVFAEYNYSNTQVGSFQAYGLNPALPGSGSGFSDGATTEGANNDEYNYIPVVGSSESELALASVFATLDLDYDNRFGFSASIRNDATSRFVENRDGIFWSVAGRWNIDNESFMQDVDWLSVLKLRASYGVVGNQNVGGRYIGLQTVGAGSGYQLTNSYALGTLIDPAIKWETSNQFNVGLSFGFWQKRLSGELDYYSNLTTDLFANKLLSTAGTGSASVTTNVADMSNKGVDLQISYDILRKSSTNNWSITVNANANYNKNVVESLPGEFTGNTLRIAEGYSANTWYMVRWAGVNPANGEPLYLDANGDLTNEYDFDNNAVYLDKNFDPTYTGGFGADISYKGFALNTLFAFQADRWKNNGSLALIEDSSLGGNLNQSTSMLNAWTTPGQITDVPALSYGGVRAIRGDRNLEDASFLRLRNISLSYNVASEVLEKTKMFTGVRIFVQGTNLFTWTKFQGFDPEGTTASTFFEYPVARTYSLGFDITF</sequence>
<evidence type="ECO:0000256" key="9">
    <source>
        <dbReference type="RuleBase" id="RU003357"/>
    </source>
</evidence>
<dbReference type="InterPro" id="IPR037066">
    <property type="entry name" value="Plug_dom_sf"/>
</dbReference>
<dbReference type="InterPro" id="IPR039426">
    <property type="entry name" value="TonB-dep_rcpt-like"/>
</dbReference>
<dbReference type="Pfam" id="PF13715">
    <property type="entry name" value="CarbopepD_reg_2"/>
    <property type="match status" value="1"/>
</dbReference>
<evidence type="ECO:0000256" key="7">
    <source>
        <dbReference type="ARBA" id="ARBA00023237"/>
    </source>
</evidence>
<dbReference type="PANTHER" id="PTHR30069:SF37">
    <property type="entry name" value="FERRIC VIBRIOBACTIN RECEPTOR VIUA"/>
    <property type="match status" value="1"/>
</dbReference>
<evidence type="ECO:0000256" key="1">
    <source>
        <dbReference type="ARBA" id="ARBA00004571"/>
    </source>
</evidence>
<proteinExistence type="inferred from homology"/>
<dbReference type="InterPro" id="IPR012910">
    <property type="entry name" value="Plug_dom"/>
</dbReference>
<dbReference type="InterPro" id="IPR008969">
    <property type="entry name" value="CarboxyPept-like_regulatory"/>
</dbReference>
<comment type="subcellular location">
    <subcellularLocation>
        <location evidence="1 8">Cell outer membrane</location>
        <topology evidence="1 8">Multi-pass membrane protein</topology>
    </subcellularLocation>
</comment>
<dbReference type="SUPFAM" id="SSF49464">
    <property type="entry name" value="Carboxypeptidase regulatory domain-like"/>
    <property type="match status" value="1"/>
</dbReference>
<dbReference type="Pfam" id="PF00593">
    <property type="entry name" value="TonB_dep_Rec_b-barrel"/>
    <property type="match status" value="1"/>
</dbReference>
<keyword evidence="13" id="KW-1185">Reference proteome</keyword>
<feature type="domain" description="TonB-dependent receptor-like beta-barrel" evidence="10">
    <location>
        <begin position="441"/>
        <end position="882"/>
    </location>
</feature>
<organism evidence="12 13">
    <name type="scientific">Winogradskyella damuponensis</name>
    <dbReference type="NCBI Taxonomy" id="943939"/>
    <lineage>
        <taxon>Bacteria</taxon>
        <taxon>Pseudomonadati</taxon>
        <taxon>Bacteroidota</taxon>
        <taxon>Flavobacteriia</taxon>
        <taxon>Flavobacteriales</taxon>
        <taxon>Flavobacteriaceae</taxon>
        <taxon>Winogradskyella</taxon>
    </lineage>
</organism>
<evidence type="ECO:0000313" key="12">
    <source>
        <dbReference type="EMBL" id="GAA4244173.1"/>
    </source>
</evidence>
<dbReference type="InterPro" id="IPR000531">
    <property type="entry name" value="Beta-barrel_TonB"/>
</dbReference>
<keyword evidence="6 8" id="KW-0472">Membrane</keyword>
<feature type="domain" description="TonB-dependent receptor plug" evidence="11">
    <location>
        <begin position="102"/>
        <end position="208"/>
    </location>
</feature>
<keyword evidence="12" id="KW-0675">Receptor</keyword>